<proteinExistence type="predicted"/>
<organism evidence="1 2">
    <name type="scientific">Pleomassaria siparia CBS 279.74</name>
    <dbReference type="NCBI Taxonomy" id="1314801"/>
    <lineage>
        <taxon>Eukaryota</taxon>
        <taxon>Fungi</taxon>
        <taxon>Dikarya</taxon>
        <taxon>Ascomycota</taxon>
        <taxon>Pezizomycotina</taxon>
        <taxon>Dothideomycetes</taxon>
        <taxon>Pleosporomycetidae</taxon>
        <taxon>Pleosporales</taxon>
        <taxon>Pleomassariaceae</taxon>
        <taxon>Pleomassaria</taxon>
    </lineage>
</organism>
<reference evidence="1" key="1">
    <citation type="journal article" date="2020" name="Stud. Mycol.">
        <title>101 Dothideomycetes genomes: a test case for predicting lifestyles and emergence of pathogens.</title>
        <authorList>
            <person name="Haridas S."/>
            <person name="Albert R."/>
            <person name="Binder M."/>
            <person name="Bloem J."/>
            <person name="Labutti K."/>
            <person name="Salamov A."/>
            <person name="Andreopoulos B."/>
            <person name="Baker S."/>
            <person name="Barry K."/>
            <person name="Bills G."/>
            <person name="Bluhm B."/>
            <person name="Cannon C."/>
            <person name="Castanera R."/>
            <person name="Culley D."/>
            <person name="Daum C."/>
            <person name="Ezra D."/>
            <person name="Gonzalez J."/>
            <person name="Henrissat B."/>
            <person name="Kuo A."/>
            <person name="Liang C."/>
            <person name="Lipzen A."/>
            <person name="Lutzoni F."/>
            <person name="Magnuson J."/>
            <person name="Mondo S."/>
            <person name="Nolan M."/>
            <person name="Ohm R."/>
            <person name="Pangilinan J."/>
            <person name="Park H.-J."/>
            <person name="Ramirez L."/>
            <person name="Alfaro M."/>
            <person name="Sun H."/>
            <person name="Tritt A."/>
            <person name="Yoshinaga Y."/>
            <person name="Zwiers L.-H."/>
            <person name="Turgeon B."/>
            <person name="Goodwin S."/>
            <person name="Spatafora J."/>
            <person name="Crous P."/>
            <person name="Grigoriev I."/>
        </authorList>
    </citation>
    <scope>NUCLEOTIDE SEQUENCE</scope>
    <source>
        <strain evidence="1">CBS 279.74</strain>
    </source>
</reference>
<evidence type="ECO:0008006" key="3">
    <source>
        <dbReference type="Google" id="ProtNLM"/>
    </source>
</evidence>
<gene>
    <name evidence="1" type="ORF">K504DRAFT_507555</name>
</gene>
<keyword evidence="2" id="KW-1185">Reference proteome</keyword>
<dbReference type="OrthoDB" id="1668230at2759"/>
<dbReference type="EMBL" id="MU005784">
    <property type="protein sequence ID" value="KAF2704036.1"/>
    <property type="molecule type" value="Genomic_DNA"/>
</dbReference>
<sequence>MPHDLRGMSERLAAEIDNAFAVEERLLTRLGSHPRIFRYYGICTLKGMKNGKKWGLQIAQAAGYSHERGIIHSNLSTTLPPADFGGPRCVDLNLDGNLIYSFSDPWLTD</sequence>
<evidence type="ECO:0000313" key="1">
    <source>
        <dbReference type="EMBL" id="KAF2704036.1"/>
    </source>
</evidence>
<evidence type="ECO:0000313" key="2">
    <source>
        <dbReference type="Proteomes" id="UP000799428"/>
    </source>
</evidence>
<dbReference type="AlphaFoldDB" id="A0A6G1JTV0"/>
<dbReference type="InterPro" id="IPR011009">
    <property type="entry name" value="Kinase-like_dom_sf"/>
</dbReference>
<name>A0A6G1JTV0_9PLEO</name>
<protein>
    <recommendedName>
        <fullName evidence="3">Protein kinase domain-containing protein</fullName>
    </recommendedName>
</protein>
<dbReference type="SUPFAM" id="SSF56112">
    <property type="entry name" value="Protein kinase-like (PK-like)"/>
    <property type="match status" value="1"/>
</dbReference>
<accession>A0A6G1JTV0</accession>
<dbReference type="Proteomes" id="UP000799428">
    <property type="component" value="Unassembled WGS sequence"/>
</dbReference>